<reference evidence="1 2" key="1">
    <citation type="submission" date="2019-06" db="EMBL/GenBank/DDBJ databases">
        <title>Metagenome assembled Genome of Spiribacter salinus SL48-SHIP from the microbial mat of Salt Lake 48 (Novosibirsk region, Russia).</title>
        <authorList>
            <person name="Shipova A."/>
            <person name="Rozanov A.S."/>
            <person name="Bryanskaya A.V."/>
            <person name="Peltek S.E."/>
        </authorList>
    </citation>
    <scope>NUCLEOTIDE SEQUENCE [LARGE SCALE GENOMIC DNA]</scope>
    <source>
        <strain evidence="1">SL48-SHIP-2</strain>
    </source>
</reference>
<evidence type="ECO:0000313" key="1">
    <source>
        <dbReference type="EMBL" id="TQE99579.1"/>
    </source>
</evidence>
<evidence type="ECO:0000313" key="2">
    <source>
        <dbReference type="Proteomes" id="UP000315400"/>
    </source>
</evidence>
<protein>
    <recommendedName>
        <fullName evidence="3">Restriction endonuclease type IV Mrr domain-containing protein</fullName>
    </recommendedName>
</protein>
<accession>A0A540VS26</accession>
<dbReference type="Proteomes" id="UP000315400">
    <property type="component" value="Unassembled WGS sequence"/>
</dbReference>
<comment type="caution">
    <text evidence="1">The sequence shown here is derived from an EMBL/GenBank/DDBJ whole genome shotgun (WGS) entry which is preliminary data.</text>
</comment>
<dbReference type="Gene3D" id="1.25.40.10">
    <property type="entry name" value="Tetratricopeptide repeat domain"/>
    <property type="match status" value="2"/>
</dbReference>
<dbReference type="EMBL" id="VIFK01000052">
    <property type="protein sequence ID" value="TQE99579.1"/>
    <property type="molecule type" value="Genomic_DNA"/>
</dbReference>
<dbReference type="SUPFAM" id="SSF48452">
    <property type="entry name" value="TPR-like"/>
    <property type="match status" value="1"/>
</dbReference>
<proteinExistence type="predicted"/>
<evidence type="ECO:0008006" key="3">
    <source>
        <dbReference type="Google" id="ProtNLM"/>
    </source>
</evidence>
<organism evidence="1 2">
    <name type="scientific">Spiribacter salinus</name>
    <dbReference type="NCBI Taxonomy" id="1335746"/>
    <lineage>
        <taxon>Bacteria</taxon>
        <taxon>Pseudomonadati</taxon>
        <taxon>Pseudomonadota</taxon>
        <taxon>Gammaproteobacteria</taxon>
        <taxon>Chromatiales</taxon>
        <taxon>Ectothiorhodospiraceae</taxon>
        <taxon>Spiribacter</taxon>
    </lineage>
</organism>
<name>A0A540VS26_9GAMM</name>
<gene>
    <name evidence="1" type="ORF">FKY71_07895</name>
</gene>
<sequence length="1230" mass="135966">MSRSFEFLENEDAFEDLIADLVNAYFKPPLPAKRFGRRGQGQHGVDITWFTDDGSHRAAQCKYYLNAKLTTNQIDKDLAAAHDIEPPLQSLTFVTTNSRDRKLTEHVASCSLHGRSGLIDIWFGEDVERFLDHCGLGLRLTEPLIRRHMEEYLREKNLALVPVDSLGGHSLASRSSSPLAEEVAALLAAGRLGEVISKLGSPGVALDDELRLTLARAHYQRGDHSTVLEMAEAAPPSPRMLALIAVVHAHRGNRSESMAAAMRARSTATDAELPYVTALELSAMRLRGDGGYEALLKAISSALEGHPAIQAALGDAAQREGLDEEAITHYEAAIASDDRPSVLRRMALLAARLSQVAAKLPHADITLRDPQSVGELEKLREELLSQDSEMLDPGIRSVLQHNLSVVSMLVGDMGSSLEHARSALVHKPDNHDYWLRYGFALAVSGSPADSELLQRAPDDDGQIQLILADFEHRRGDLAAARSRAERALALPDLPRDLGARLEAQLIVADGPPELDDDRAEKLLERAKTSPFPGPFIIRVLSDPQLSAKFTEQLVMVIGQADFSQTDPRERVALAGMLVESGFLRDAVPFLTDLRNLLRLRDNTFDPSIAGVLIRILVATRRLKEADSVSLEWCVSDPENSYARWMRTSALLAGGQSEDALVELLQSPSALEASAPLLAQTIALARACGRLHDARRLVRRLDLPEPSSTNDRRALWFALSAVQDLRRLERLAIENLQPDVDLGPMAGELIHSIARIRESGPARSVRSNCVITLLHPDQGELTYWVGEGDPPLSGLGRGDWLSVFLGLTPGEEAIPTEGPFEGVPLKLQNVKPPLLLLHEHAQRQGQAGGQIRGFQGTPEDLIDRIREDLRSQQEATQRQLELGVQAGLPAVVMGEIFERSPREFVAASEDWWPRCHTGNSDHSESEDRVLTEVGDAGWIVDAVTVCIIVQTELEPFFRGLHVTPESREALRKWHLHERERFRALGVMSAGRGDHIDMQTFGASSRRSHRAFWGRVASFVERDCVMCVRPSDDVAAEFASLCKVLDNGTVSTLAAAKGAGLGLLSDELAIRQAFAEPEGIPTVSLRAFMSRAFRHSLAYGAFSTLGVVRAISRLATLERRFQSIPVGALQISLQAPEHERWSLLRALLPTLRDADPRHWREGLLLIMHNFLLRKRTRRAGVNSRALMRLVLGNLPLLPKEQYHAFADMLESEWTAVDRPTRRAVVRWLRRRS</sequence>
<dbReference type="InterPro" id="IPR011990">
    <property type="entry name" value="TPR-like_helical_dom_sf"/>
</dbReference>
<dbReference type="AlphaFoldDB" id="A0A540VS26"/>